<dbReference type="Gene3D" id="3.40.50.300">
    <property type="entry name" value="P-loop containing nucleotide triphosphate hydrolases"/>
    <property type="match status" value="1"/>
</dbReference>
<evidence type="ECO:0000259" key="4">
    <source>
        <dbReference type="PROSITE" id="PS50104"/>
    </source>
</evidence>
<dbReference type="InterPro" id="IPR044974">
    <property type="entry name" value="Disease_R_plants"/>
</dbReference>
<sequence length="532" mass="60536">MECKEQRDLIVLPVFYKVDPKEVRGGRESYGRALAKHESKFGKDSEEVRKWKKALFYAGSLSGWHFNDEDESQLIQSIVNETSTRLARPPVHVAKHPVGINSRVVELKSMLKLGSDDDVVMVGLWGQGGIGKSTLVRALYNTIFSQFDGSCLLANIREASKDSKDLVPLQEKLLFEILSLQQGLKVSCVNTGINLIQHRLRHKKVLLILDDVDDQCQLDALAGEDKWFGNGSRIIVTTRDKHLLTSHGIDQDHVYKVRALNNKEACKMLSNYAFPTHQKLEIKTDLVDSVLNHAEGLPLALEVLGSFLCGRREDEWESTLRKLSTVPNKKINDVLKISYDGLEENEKEIFLDIACFFKRRNSEYVKKVLNSCDLEAEIGLKILIERSLIKNKWDGQLQMHDLIQSMGKDIVRQGCCDDPWRHSRLWRYDDVANVLSSDMGDCVVKAIVLEPPKLKELSIHPNAFTKMRKLRLLILSNVRNSFHGPICLPNALRWMDCTGCDPWNPKFSSGPKKLVNLYMRKGSITEIVKQFK</sequence>
<dbReference type="AlphaFoldDB" id="A0A059C5C6"/>
<dbReference type="Gene3D" id="1.10.8.430">
    <property type="entry name" value="Helical domain of apoptotic protease-activating factors"/>
    <property type="match status" value="1"/>
</dbReference>
<dbReference type="SUPFAM" id="SSF52200">
    <property type="entry name" value="Toll/Interleukin receptor TIR domain"/>
    <property type="match status" value="1"/>
</dbReference>
<dbReference type="Pfam" id="PF01582">
    <property type="entry name" value="TIR"/>
    <property type="match status" value="1"/>
</dbReference>
<reference evidence="5" key="1">
    <citation type="submission" date="2013-07" db="EMBL/GenBank/DDBJ databases">
        <title>The genome of Eucalyptus grandis.</title>
        <authorList>
            <person name="Schmutz J."/>
            <person name="Hayes R."/>
            <person name="Myburg A."/>
            <person name="Tuskan G."/>
            <person name="Grattapaglia D."/>
            <person name="Rokhsar D.S."/>
        </authorList>
    </citation>
    <scope>NUCLEOTIDE SEQUENCE</scope>
    <source>
        <tissue evidence="5">Leaf extractions</tissue>
    </source>
</reference>
<dbReference type="PANTHER" id="PTHR11017">
    <property type="entry name" value="LEUCINE-RICH REPEAT-CONTAINING PROTEIN"/>
    <property type="match status" value="1"/>
</dbReference>
<dbReference type="EMBL" id="KK198757">
    <property type="protein sequence ID" value="KCW73683.1"/>
    <property type="molecule type" value="Genomic_DNA"/>
</dbReference>
<dbReference type="Pfam" id="PF23282">
    <property type="entry name" value="WHD_ROQ1"/>
    <property type="match status" value="1"/>
</dbReference>
<keyword evidence="3" id="KW-0611">Plant defense</keyword>
<dbReference type="SUPFAM" id="SSF52540">
    <property type="entry name" value="P-loop containing nucleoside triphosphate hydrolases"/>
    <property type="match status" value="1"/>
</dbReference>
<dbReference type="OMA" id="CYLANIK"/>
<dbReference type="PRINTS" id="PR00364">
    <property type="entry name" value="DISEASERSIST"/>
</dbReference>
<dbReference type="GO" id="GO:0006952">
    <property type="term" value="P:defense response"/>
    <property type="evidence" value="ECO:0007669"/>
    <property type="project" value="UniProtKB-KW"/>
</dbReference>
<dbReference type="PANTHER" id="PTHR11017:SF292">
    <property type="entry name" value="AAA+ ATPASE DOMAIN-CONTAINING PROTEIN"/>
    <property type="match status" value="1"/>
</dbReference>
<dbReference type="InterPro" id="IPR042197">
    <property type="entry name" value="Apaf_helical"/>
</dbReference>
<evidence type="ECO:0000313" key="5">
    <source>
        <dbReference type="EMBL" id="KCW73683.1"/>
    </source>
</evidence>
<dbReference type="InterPro" id="IPR027417">
    <property type="entry name" value="P-loop_NTPase"/>
</dbReference>
<dbReference type="InterPro" id="IPR002182">
    <property type="entry name" value="NB-ARC"/>
</dbReference>
<dbReference type="InterPro" id="IPR000157">
    <property type="entry name" value="TIR_dom"/>
</dbReference>
<dbReference type="InterPro" id="IPR036390">
    <property type="entry name" value="WH_DNA-bd_sf"/>
</dbReference>
<dbReference type="GO" id="GO:0043531">
    <property type="term" value="F:ADP binding"/>
    <property type="evidence" value="ECO:0007669"/>
    <property type="project" value="InterPro"/>
</dbReference>
<dbReference type="Gene3D" id="3.40.50.10140">
    <property type="entry name" value="Toll/interleukin-1 receptor homology (TIR) domain"/>
    <property type="match status" value="1"/>
</dbReference>
<proteinExistence type="predicted"/>
<dbReference type="InParanoid" id="A0A059C5C6"/>
<accession>A0A059C5C6</accession>
<keyword evidence="1" id="KW-0433">Leucine-rich repeat</keyword>
<dbReference type="PROSITE" id="PS50104">
    <property type="entry name" value="TIR"/>
    <property type="match status" value="1"/>
</dbReference>
<dbReference type="eggNOG" id="ENOG502R4BG">
    <property type="taxonomic scope" value="Eukaryota"/>
</dbReference>
<evidence type="ECO:0000256" key="2">
    <source>
        <dbReference type="ARBA" id="ARBA00022737"/>
    </source>
</evidence>
<dbReference type="Gramene" id="KCW73683">
    <property type="protein sequence ID" value="KCW73683"/>
    <property type="gene ID" value="EUGRSUZ_E02282"/>
</dbReference>
<feature type="domain" description="TIR" evidence="4">
    <location>
        <begin position="1"/>
        <end position="86"/>
    </location>
</feature>
<dbReference type="InterPro" id="IPR035897">
    <property type="entry name" value="Toll_tir_struct_dom_sf"/>
</dbReference>
<dbReference type="SUPFAM" id="SSF46785">
    <property type="entry name" value="Winged helix' DNA-binding domain"/>
    <property type="match status" value="1"/>
</dbReference>
<gene>
    <name evidence="5" type="ORF">EUGRSUZ_E02282</name>
</gene>
<evidence type="ECO:0000256" key="3">
    <source>
        <dbReference type="ARBA" id="ARBA00022821"/>
    </source>
</evidence>
<organism evidence="5">
    <name type="scientific">Eucalyptus grandis</name>
    <name type="common">Flooded gum</name>
    <dbReference type="NCBI Taxonomy" id="71139"/>
    <lineage>
        <taxon>Eukaryota</taxon>
        <taxon>Viridiplantae</taxon>
        <taxon>Streptophyta</taxon>
        <taxon>Embryophyta</taxon>
        <taxon>Tracheophyta</taxon>
        <taxon>Spermatophyta</taxon>
        <taxon>Magnoliopsida</taxon>
        <taxon>eudicotyledons</taxon>
        <taxon>Gunneridae</taxon>
        <taxon>Pentapetalae</taxon>
        <taxon>rosids</taxon>
        <taxon>malvids</taxon>
        <taxon>Myrtales</taxon>
        <taxon>Myrtaceae</taxon>
        <taxon>Myrtoideae</taxon>
        <taxon>Eucalypteae</taxon>
        <taxon>Eucalyptus</taxon>
    </lineage>
</organism>
<dbReference type="Pfam" id="PF00931">
    <property type="entry name" value="NB-ARC"/>
    <property type="match status" value="1"/>
</dbReference>
<feature type="non-terminal residue" evidence="5">
    <location>
        <position position="532"/>
    </location>
</feature>
<keyword evidence="2" id="KW-0677">Repeat</keyword>
<evidence type="ECO:0000256" key="1">
    <source>
        <dbReference type="ARBA" id="ARBA00022614"/>
    </source>
</evidence>
<protein>
    <recommendedName>
        <fullName evidence="4">TIR domain-containing protein</fullName>
    </recommendedName>
</protein>
<dbReference type="InterPro" id="IPR058192">
    <property type="entry name" value="WHD_ROQ1-like"/>
</dbReference>
<name>A0A059C5C6_EUCGR</name>
<dbReference type="GO" id="GO:0007165">
    <property type="term" value="P:signal transduction"/>
    <property type="evidence" value="ECO:0007669"/>
    <property type="project" value="InterPro"/>
</dbReference>